<evidence type="ECO:0000313" key="3">
    <source>
        <dbReference type="Proteomes" id="UP000192578"/>
    </source>
</evidence>
<organism evidence="2 3">
    <name type="scientific">Hypsibius exemplaris</name>
    <name type="common">Freshwater tardigrade</name>
    <dbReference type="NCBI Taxonomy" id="2072580"/>
    <lineage>
        <taxon>Eukaryota</taxon>
        <taxon>Metazoa</taxon>
        <taxon>Ecdysozoa</taxon>
        <taxon>Tardigrada</taxon>
        <taxon>Eutardigrada</taxon>
        <taxon>Parachela</taxon>
        <taxon>Hypsibioidea</taxon>
        <taxon>Hypsibiidae</taxon>
        <taxon>Hypsibius</taxon>
    </lineage>
</organism>
<proteinExistence type="predicted"/>
<gene>
    <name evidence="2" type="ORF">BV898_19776</name>
</gene>
<protein>
    <submittedName>
        <fullName evidence="2">Uncharacterized protein</fullName>
    </submittedName>
</protein>
<accession>A0A9X6NJV8</accession>
<reference evidence="3" key="1">
    <citation type="submission" date="2017-01" db="EMBL/GenBank/DDBJ databases">
        <title>Comparative genomics of anhydrobiosis in the tardigrade Hypsibius dujardini.</title>
        <authorList>
            <person name="Yoshida Y."/>
            <person name="Koutsovoulos G."/>
            <person name="Laetsch D."/>
            <person name="Stevens L."/>
            <person name="Kumar S."/>
            <person name="Horikawa D."/>
            <person name="Ishino K."/>
            <person name="Komine S."/>
            <person name="Tomita M."/>
            <person name="Blaxter M."/>
            <person name="Arakawa K."/>
        </authorList>
    </citation>
    <scope>NUCLEOTIDE SEQUENCE [LARGE SCALE GENOMIC DNA]</scope>
    <source>
        <strain evidence="3">Z151</strain>
    </source>
</reference>
<feature type="region of interest" description="Disordered" evidence="1">
    <location>
        <begin position="1"/>
        <end position="31"/>
    </location>
</feature>
<evidence type="ECO:0000256" key="1">
    <source>
        <dbReference type="SAM" id="MobiDB-lite"/>
    </source>
</evidence>
<keyword evidence="3" id="KW-1185">Reference proteome</keyword>
<dbReference type="AlphaFoldDB" id="A0A9X6NJV8"/>
<dbReference type="EMBL" id="MTYJ01000731">
    <property type="protein sequence ID" value="OWA55390.1"/>
    <property type="molecule type" value="Genomic_DNA"/>
</dbReference>
<feature type="region of interest" description="Disordered" evidence="1">
    <location>
        <begin position="48"/>
        <end position="67"/>
    </location>
</feature>
<sequence length="106" mass="12329">MSISKSEREPPRRRDAESNAQTAGARRSSTNATVWRLRWECTGKRDTRDSMLYGDGPRHLRGRRRQVQTQSRFEWKRILSGYGQLQRKAVAAVYALKRHTCANVPR</sequence>
<comment type="caution">
    <text evidence="2">The sequence shown here is derived from an EMBL/GenBank/DDBJ whole genome shotgun (WGS) entry which is preliminary data.</text>
</comment>
<feature type="compositionally biased region" description="Basic and acidic residues" evidence="1">
    <location>
        <begin position="1"/>
        <end position="17"/>
    </location>
</feature>
<dbReference type="Proteomes" id="UP000192578">
    <property type="component" value="Unassembled WGS sequence"/>
</dbReference>
<name>A0A9X6NJV8_HYPEX</name>
<feature type="compositionally biased region" description="Polar residues" evidence="1">
    <location>
        <begin position="18"/>
        <end position="31"/>
    </location>
</feature>
<evidence type="ECO:0000313" key="2">
    <source>
        <dbReference type="EMBL" id="OWA55390.1"/>
    </source>
</evidence>